<keyword evidence="7" id="KW-1185">Reference proteome</keyword>
<keyword evidence="3" id="KW-0862">Zinc</keyword>
<evidence type="ECO:0000313" key="6">
    <source>
        <dbReference type="EMBL" id="KAK4135801.1"/>
    </source>
</evidence>
<gene>
    <name evidence="6" type="ORF">BT67DRAFT_433216</name>
</gene>
<dbReference type="Pfam" id="PF01753">
    <property type="entry name" value="zf-MYND"/>
    <property type="match status" value="1"/>
</dbReference>
<dbReference type="PROSITE" id="PS50865">
    <property type="entry name" value="ZF_MYND_2"/>
    <property type="match status" value="1"/>
</dbReference>
<keyword evidence="1" id="KW-0479">Metal-binding</keyword>
<organism evidence="6 7">
    <name type="scientific">Trichocladium antarcticum</name>
    <dbReference type="NCBI Taxonomy" id="1450529"/>
    <lineage>
        <taxon>Eukaryota</taxon>
        <taxon>Fungi</taxon>
        <taxon>Dikarya</taxon>
        <taxon>Ascomycota</taxon>
        <taxon>Pezizomycotina</taxon>
        <taxon>Sordariomycetes</taxon>
        <taxon>Sordariomycetidae</taxon>
        <taxon>Sordariales</taxon>
        <taxon>Chaetomiaceae</taxon>
        <taxon>Trichocladium</taxon>
    </lineage>
</organism>
<reference evidence="6" key="1">
    <citation type="journal article" date="2023" name="Mol. Phylogenet. Evol.">
        <title>Genome-scale phylogeny and comparative genomics of the fungal order Sordariales.</title>
        <authorList>
            <person name="Hensen N."/>
            <person name="Bonometti L."/>
            <person name="Westerberg I."/>
            <person name="Brannstrom I.O."/>
            <person name="Guillou S."/>
            <person name="Cros-Aarteil S."/>
            <person name="Calhoun S."/>
            <person name="Haridas S."/>
            <person name="Kuo A."/>
            <person name="Mondo S."/>
            <person name="Pangilinan J."/>
            <person name="Riley R."/>
            <person name="LaButti K."/>
            <person name="Andreopoulos B."/>
            <person name="Lipzen A."/>
            <person name="Chen C."/>
            <person name="Yan M."/>
            <person name="Daum C."/>
            <person name="Ng V."/>
            <person name="Clum A."/>
            <person name="Steindorff A."/>
            <person name="Ohm R.A."/>
            <person name="Martin F."/>
            <person name="Silar P."/>
            <person name="Natvig D.O."/>
            <person name="Lalanne C."/>
            <person name="Gautier V."/>
            <person name="Ament-Velasquez S.L."/>
            <person name="Kruys A."/>
            <person name="Hutchinson M.I."/>
            <person name="Powell A.J."/>
            <person name="Barry K."/>
            <person name="Miller A.N."/>
            <person name="Grigoriev I.V."/>
            <person name="Debuchy R."/>
            <person name="Gladieux P."/>
            <person name="Hiltunen Thoren M."/>
            <person name="Johannesson H."/>
        </authorList>
    </citation>
    <scope>NUCLEOTIDE SEQUENCE</scope>
    <source>
        <strain evidence="6">CBS 123565</strain>
    </source>
</reference>
<evidence type="ECO:0000256" key="4">
    <source>
        <dbReference type="PROSITE-ProRule" id="PRU00134"/>
    </source>
</evidence>
<accession>A0AAN6ZFI0</accession>
<reference evidence="6" key="2">
    <citation type="submission" date="2023-05" db="EMBL/GenBank/DDBJ databases">
        <authorList>
            <consortium name="Lawrence Berkeley National Laboratory"/>
            <person name="Steindorff A."/>
            <person name="Hensen N."/>
            <person name="Bonometti L."/>
            <person name="Westerberg I."/>
            <person name="Brannstrom I.O."/>
            <person name="Guillou S."/>
            <person name="Cros-Aarteil S."/>
            <person name="Calhoun S."/>
            <person name="Haridas S."/>
            <person name="Kuo A."/>
            <person name="Mondo S."/>
            <person name="Pangilinan J."/>
            <person name="Riley R."/>
            <person name="Labutti K."/>
            <person name="Andreopoulos B."/>
            <person name="Lipzen A."/>
            <person name="Chen C."/>
            <person name="Yanf M."/>
            <person name="Daum C."/>
            <person name="Ng V."/>
            <person name="Clum A."/>
            <person name="Ohm R."/>
            <person name="Martin F."/>
            <person name="Silar P."/>
            <person name="Natvig D."/>
            <person name="Lalanne C."/>
            <person name="Gautier V."/>
            <person name="Ament-Velasquez S.L."/>
            <person name="Kruys A."/>
            <person name="Hutchinson M.I."/>
            <person name="Powell A.J."/>
            <person name="Barry K."/>
            <person name="Miller A.N."/>
            <person name="Grigoriev I.V."/>
            <person name="Debuchy R."/>
            <person name="Gladieux P."/>
            <person name="Thoren M.H."/>
            <person name="Johannesson H."/>
        </authorList>
    </citation>
    <scope>NUCLEOTIDE SEQUENCE</scope>
    <source>
        <strain evidence="6">CBS 123565</strain>
    </source>
</reference>
<proteinExistence type="predicted"/>
<keyword evidence="2 4" id="KW-0863">Zinc-finger</keyword>
<dbReference type="EMBL" id="MU853405">
    <property type="protein sequence ID" value="KAK4135801.1"/>
    <property type="molecule type" value="Genomic_DNA"/>
</dbReference>
<evidence type="ECO:0000313" key="7">
    <source>
        <dbReference type="Proteomes" id="UP001304895"/>
    </source>
</evidence>
<name>A0AAN6ZFI0_9PEZI</name>
<dbReference type="AlphaFoldDB" id="A0AAN6ZFI0"/>
<dbReference type="InterPro" id="IPR002893">
    <property type="entry name" value="Znf_MYND"/>
</dbReference>
<evidence type="ECO:0000259" key="5">
    <source>
        <dbReference type="PROSITE" id="PS50865"/>
    </source>
</evidence>
<dbReference type="GO" id="GO:0008270">
    <property type="term" value="F:zinc ion binding"/>
    <property type="evidence" value="ECO:0007669"/>
    <property type="project" value="UniProtKB-KW"/>
</dbReference>
<sequence length="396" mass="43821">MEDKVREFNALFRPRPAPADLANHWVFGVCHVDLNPPGDLVMAVHPGSSSVRQGGPTEILSLATGPEKAEAIIACLLDAFIKGSEHPMGRQPTDPPPLAPWTWSTLDPEIAVAVQDGLKKHGIHRELCEVGVCSAEERDLLETARAKIFDLVLQSLAPRLPANVLPGDSTRCHGCGMSRECFFQPLKQCARCNKASYHSRDCQKKHWQHHKPTCLGRASVPDVDAHTYYNTNAPADPAAQALMRSLRLESHPARSGLALPLRRLVITGQDTPEIMRLLFGPQWEKQMKKDHQETRMECLLDPPPGSPSHVMNAYFDDSPMVRSLRPATKAEEQRVEEVRELQTLIRRRVGAGKSPSGSDMQAILSTFGADWVRRIPAYTMAVNTMDQGVPATGHRT</sequence>
<evidence type="ECO:0000256" key="2">
    <source>
        <dbReference type="ARBA" id="ARBA00022771"/>
    </source>
</evidence>
<evidence type="ECO:0000256" key="1">
    <source>
        <dbReference type="ARBA" id="ARBA00022723"/>
    </source>
</evidence>
<protein>
    <recommendedName>
        <fullName evidence="5">MYND-type domain-containing protein</fullName>
    </recommendedName>
</protein>
<feature type="domain" description="MYND-type" evidence="5">
    <location>
        <begin position="172"/>
        <end position="214"/>
    </location>
</feature>
<dbReference type="SUPFAM" id="SSF144232">
    <property type="entry name" value="HIT/MYND zinc finger-like"/>
    <property type="match status" value="1"/>
</dbReference>
<dbReference type="Proteomes" id="UP001304895">
    <property type="component" value="Unassembled WGS sequence"/>
</dbReference>
<comment type="caution">
    <text evidence="6">The sequence shown here is derived from an EMBL/GenBank/DDBJ whole genome shotgun (WGS) entry which is preliminary data.</text>
</comment>
<evidence type="ECO:0000256" key="3">
    <source>
        <dbReference type="ARBA" id="ARBA00022833"/>
    </source>
</evidence>
<dbReference type="Gene3D" id="6.10.140.2220">
    <property type="match status" value="1"/>
</dbReference>